<evidence type="ECO:0000256" key="10">
    <source>
        <dbReference type="ARBA" id="ARBA00023167"/>
    </source>
</evidence>
<dbReference type="Proteomes" id="UP000622610">
    <property type="component" value="Unassembled WGS sequence"/>
</dbReference>
<dbReference type="GO" id="GO:0009088">
    <property type="term" value="P:threonine biosynthetic process"/>
    <property type="evidence" value="ECO:0007669"/>
    <property type="project" value="UniProtKB-KW"/>
</dbReference>
<keyword evidence="10 14" id="KW-0486">Methionine biosynthesis</keyword>
<dbReference type="InterPro" id="IPR001342">
    <property type="entry name" value="HDH_cat"/>
</dbReference>
<evidence type="ECO:0000256" key="15">
    <source>
        <dbReference type="RuleBase" id="RU004171"/>
    </source>
</evidence>
<dbReference type="EMBL" id="BMDT01000001">
    <property type="protein sequence ID" value="GGI64451.1"/>
    <property type="molecule type" value="Genomic_DNA"/>
</dbReference>
<dbReference type="Gene3D" id="3.30.360.10">
    <property type="entry name" value="Dihydrodipicolinate Reductase, domain 2"/>
    <property type="match status" value="1"/>
</dbReference>
<evidence type="ECO:0000256" key="8">
    <source>
        <dbReference type="ARBA" id="ARBA00023002"/>
    </source>
</evidence>
<evidence type="ECO:0000256" key="9">
    <source>
        <dbReference type="ARBA" id="ARBA00023053"/>
    </source>
</evidence>
<dbReference type="NCBIfam" id="NF004976">
    <property type="entry name" value="PRK06349.1"/>
    <property type="match status" value="1"/>
</dbReference>
<evidence type="ECO:0000256" key="11">
    <source>
        <dbReference type="ARBA" id="ARBA00048841"/>
    </source>
</evidence>
<evidence type="ECO:0000256" key="6">
    <source>
        <dbReference type="ARBA" id="ARBA00022605"/>
    </source>
</evidence>
<dbReference type="SUPFAM" id="SSF55347">
    <property type="entry name" value="Glyceraldehyde-3-phosphate dehydrogenase-like, C-terminal domain"/>
    <property type="match status" value="1"/>
</dbReference>
<comment type="catalytic activity">
    <reaction evidence="11">
        <text>L-homoserine + NADP(+) = L-aspartate 4-semialdehyde + NADPH + H(+)</text>
        <dbReference type="Rhea" id="RHEA:15761"/>
        <dbReference type="ChEBI" id="CHEBI:15378"/>
        <dbReference type="ChEBI" id="CHEBI:57476"/>
        <dbReference type="ChEBI" id="CHEBI:57783"/>
        <dbReference type="ChEBI" id="CHEBI:58349"/>
        <dbReference type="ChEBI" id="CHEBI:537519"/>
        <dbReference type="EC" id="1.1.1.3"/>
    </reaction>
    <physiologicalReaction direction="right-to-left" evidence="11">
        <dbReference type="Rhea" id="RHEA:15763"/>
    </physiologicalReaction>
</comment>
<dbReference type="PANTHER" id="PTHR43331:SF1">
    <property type="entry name" value="HOMOSERINE DEHYDROGENASE"/>
    <property type="match status" value="1"/>
</dbReference>
<sequence length="428" mass="45816">MKKEMKIGLLGLGVVATGVVERLAAQQKQIEAQTGILLSIEKALVLNPQEKAAVAKAHGFELVTNIEDITKDAEIDIVIELIGRISPAKEYILSALKNGKHVVTANKDLIAQHGKEIIAVAKEHKVGFYYEASVGGGIPLLRPLATSYAADTITSIKGIVNGTTNYMLTKMMEEQMDYQTALAQAQALGFAESDPTNDVDGIDAAYKMIILGAFAFGADLSLSDLSIQGIRHVQAADVVTAQTLGYEVKLIGEVKRVAQGITARVSPVLVPKTHPLAMIKNEYNGVFIESEGIGQSLLYGPGAGALPTATSVLSDLIEIADRAYDQQSFEAFNRKELGSPLADRSVVEENYFISVELNATPVSVDALVQSLNKQGYKVVYCALAATENRLSLIVNHVVPSAYEALLAELATQGQIQGQLGVMGDYNEN</sequence>
<accession>A0A917JF36</accession>
<reference evidence="18" key="2">
    <citation type="submission" date="2020-09" db="EMBL/GenBank/DDBJ databases">
        <authorList>
            <person name="Sun Q."/>
            <person name="Sedlacek I."/>
        </authorList>
    </citation>
    <scope>NUCLEOTIDE SEQUENCE</scope>
    <source>
        <strain evidence="18">CCM 8433</strain>
    </source>
</reference>
<dbReference type="RefSeq" id="WP_188366312.1">
    <property type="nucleotide sequence ID" value="NZ_BMDT01000001.1"/>
</dbReference>
<dbReference type="FunFam" id="3.30.360.10:FF:000005">
    <property type="entry name" value="Homoserine dehydrogenase"/>
    <property type="match status" value="1"/>
</dbReference>
<dbReference type="PANTHER" id="PTHR43331">
    <property type="entry name" value="HOMOSERINE DEHYDROGENASE"/>
    <property type="match status" value="1"/>
</dbReference>
<evidence type="ECO:0000256" key="3">
    <source>
        <dbReference type="ARBA" id="ARBA00006753"/>
    </source>
</evidence>
<feature type="domain" description="Homoserine dehydrogenase catalytic" evidence="16">
    <location>
        <begin position="139"/>
        <end position="317"/>
    </location>
</feature>
<dbReference type="GO" id="GO:0009086">
    <property type="term" value="P:methionine biosynthetic process"/>
    <property type="evidence" value="ECO:0007669"/>
    <property type="project" value="UniProtKB-KW"/>
</dbReference>
<dbReference type="Pfam" id="PF03447">
    <property type="entry name" value="NAD_binding_3"/>
    <property type="match status" value="1"/>
</dbReference>
<evidence type="ECO:0000256" key="13">
    <source>
        <dbReference type="PIRSR" id="PIRSR000098-2"/>
    </source>
</evidence>
<dbReference type="InterPro" id="IPR005106">
    <property type="entry name" value="Asp/hSer_DH_NAD-bd"/>
</dbReference>
<evidence type="ECO:0000256" key="7">
    <source>
        <dbReference type="ARBA" id="ARBA00022697"/>
    </source>
</evidence>
<keyword evidence="8 14" id="KW-0560">Oxidoreductase</keyword>
<evidence type="ECO:0000256" key="2">
    <source>
        <dbReference type="ARBA" id="ARBA00005062"/>
    </source>
</evidence>
<dbReference type="InterPro" id="IPR016204">
    <property type="entry name" value="HDH"/>
</dbReference>
<evidence type="ECO:0000313" key="18">
    <source>
        <dbReference type="EMBL" id="GGI64451.1"/>
    </source>
</evidence>
<evidence type="ECO:0000256" key="12">
    <source>
        <dbReference type="PIRSR" id="PIRSR000098-1"/>
    </source>
</evidence>
<keyword evidence="19" id="KW-1185">Reference proteome</keyword>
<name>A0A917JF36_9ENTE</name>
<reference evidence="18" key="1">
    <citation type="journal article" date="2014" name="Int. J. Syst. Evol. Microbiol.">
        <title>Complete genome sequence of Corynebacterium casei LMG S-19264T (=DSM 44701T), isolated from a smear-ripened cheese.</title>
        <authorList>
            <consortium name="US DOE Joint Genome Institute (JGI-PGF)"/>
            <person name="Walter F."/>
            <person name="Albersmeier A."/>
            <person name="Kalinowski J."/>
            <person name="Ruckert C."/>
        </authorList>
    </citation>
    <scope>NUCLEOTIDE SEQUENCE</scope>
    <source>
        <strain evidence="18">CCM 8433</strain>
    </source>
</reference>
<dbReference type="PROSITE" id="PS01042">
    <property type="entry name" value="HOMOSER_DHGENASE"/>
    <property type="match status" value="1"/>
</dbReference>
<comment type="pathway">
    <text evidence="1 14">Amino-acid biosynthesis; L-threonine biosynthesis; L-threonine from L-aspartate: step 3/5.</text>
</comment>
<dbReference type="Gene3D" id="3.40.50.720">
    <property type="entry name" value="NAD(P)-binding Rossmann-like Domain"/>
    <property type="match status" value="1"/>
</dbReference>
<evidence type="ECO:0000256" key="4">
    <source>
        <dbReference type="ARBA" id="ARBA00013213"/>
    </source>
</evidence>
<dbReference type="Pfam" id="PF00742">
    <property type="entry name" value="Homoserine_dh"/>
    <property type="match status" value="1"/>
</dbReference>
<dbReference type="AlphaFoldDB" id="A0A917JF36"/>
<dbReference type="InterPro" id="IPR019811">
    <property type="entry name" value="HDH_CS"/>
</dbReference>
<dbReference type="SUPFAM" id="SSF51735">
    <property type="entry name" value="NAD(P)-binding Rossmann-fold domains"/>
    <property type="match status" value="1"/>
</dbReference>
<dbReference type="GO" id="GO:0050661">
    <property type="term" value="F:NADP binding"/>
    <property type="evidence" value="ECO:0007669"/>
    <property type="project" value="InterPro"/>
</dbReference>
<feature type="binding site" evidence="13">
    <location>
        <position position="192"/>
    </location>
    <ligand>
        <name>L-homoserine</name>
        <dbReference type="ChEBI" id="CHEBI:57476"/>
    </ligand>
</feature>
<organism evidence="18 19">
    <name type="scientific">Enterococcus alcedinis</name>
    <dbReference type="NCBI Taxonomy" id="1274384"/>
    <lineage>
        <taxon>Bacteria</taxon>
        <taxon>Bacillati</taxon>
        <taxon>Bacillota</taxon>
        <taxon>Bacilli</taxon>
        <taxon>Lactobacillales</taxon>
        <taxon>Enterococcaceae</taxon>
        <taxon>Enterococcus</taxon>
    </lineage>
</organism>
<dbReference type="GO" id="GO:0004412">
    <property type="term" value="F:homoserine dehydrogenase activity"/>
    <property type="evidence" value="ECO:0007669"/>
    <property type="project" value="UniProtKB-EC"/>
</dbReference>
<keyword evidence="13 14" id="KW-0521">NADP</keyword>
<protein>
    <recommendedName>
        <fullName evidence="5 14">Homoserine dehydrogenase</fullName>
        <ecNumber evidence="4 14">1.1.1.3</ecNumber>
    </recommendedName>
</protein>
<comment type="pathway">
    <text evidence="2 14">Amino-acid biosynthesis; L-methionine biosynthesis via de novo pathway; L-homoserine from L-aspartate: step 3/3.</text>
</comment>
<evidence type="ECO:0000256" key="14">
    <source>
        <dbReference type="RuleBase" id="RU000579"/>
    </source>
</evidence>
<evidence type="ECO:0000259" key="17">
    <source>
        <dbReference type="Pfam" id="PF03447"/>
    </source>
</evidence>
<keyword evidence="9" id="KW-0915">Sodium</keyword>
<dbReference type="InterPro" id="IPR036291">
    <property type="entry name" value="NAD(P)-bd_dom_sf"/>
</dbReference>
<feature type="domain" description="Aspartate/homoserine dehydrogenase NAD-binding" evidence="17">
    <location>
        <begin position="11"/>
        <end position="131"/>
    </location>
</feature>
<comment type="similarity">
    <text evidence="3 15">Belongs to the homoserine dehydrogenase family.</text>
</comment>
<comment type="caution">
    <text evidence="18">The sequence shown here is derived from an EMBL/GenBank/DDBJ whole genome shotgun (WGS) entry which is preliminary data.</text>
</comment>
<evidence type="ECO:0000256" key="5">
    <source>
        <dbReference type="ARBA" id="ARBA00013376"/>
    </source>
</evidence>
<dbReference type="Gene3D" id="3.30.70.260">
    <property type="match status" value="1"/>
</dbReference>
<gene>
    <name evidence="18" type="primary">hom</name>
    <name evidence="18" type="ORF">GCM10011482_01050</name>
</gene>
<feature type="active site" description="Proton donor" evidence="12">
    <location>
        <position position="207"/>
    </location>
</feature>
<feature type="binding site" evidence="13">
    <location>
        <position position="107"/>
    </location>
    <ligand>
        <name>NADPH</name>
        <dbReference type="ChEBI" id="CHEBI:57783"/>
    </ligand>
</feature>
<dbReference type="PIRSF" id="PIRSF000098">
    <property type="entry name" value="Homoser_dehydrog"/>
    <property type="match status" value="1"/>
</dbReference>
<dbReference type="EC" id="1.1.1.3" evidence="4 14"/>
<evidence type="ECO:0000313" key="19">
    <source>
        <dbReference type="Proteomes" id="UP000622610"/>
    </source>
</evidence>
<proteinExistence type="inferred from homology"/>
<keyword evidence="6 14" id="KW-0028">Amino-acid biosynthesis</keyword>
<evidence type="ECO:0000256" key="1">
    <source>
        <dbReference type="ARBA" id="ARBA00005056"/>
    </source>
</evidence>
<keyword evidence="7 14" id="KW-0791">Threonine biosynthesis</keyword>
<evidence type="ECO:0000259" key="16">
    <source>
        <dbReference type="Pfam" id="PF00742"/>
    </source>
</evidence>